<evidence type="ECO:0008006" key="3">
    <source>
        <dbReference type="Google" id="ProtNLM"/>
    </source>
</evidence>
<sequence>MTLHTRQGHLLDVNPVARLLRASAHELDIDGDGVPDGPADPGAADATARMLLAHLVLASGELWVTERDGEIVAASVWVPGGDDAASVRAGALDQLLRRELKVDRVVDAVGPAVHLRPALESAMAEVGDLIQLSSARLVLFAVAVAPHVEPHDVVTMARTVVEPVLSRDEPVLAVAIDDGRGALLRQSGFATVGRVPLGEGNEVWLGGRRPALVA</sequence>
<evidence type="ECO:0000313" key="1">
    <source>
        <dbReference type="EMBL" id="TNU73895.1"/>
    </source>
</evidence>
<dbReference type="Proteomes" id="UP000313849">
    <property type="component" value="Unassembled WGS sequence"/>
</dbReference>
<reference evidence="1 2" key="1">
    <citation type="submission" date="2019-06" db="EMBL/GenBank/DDBJ databases">
        <title>Draft genome sequence of Miniimonas arenae KCTC 19750T isolated from sea sand.</title>
        <authorList>
            <person name="Park S.-J."/>
        </authorList>
    </citation>
    <scope>NUCLEOTIDE SEQUENCE [LARGE SCALE GENOMIC DNA]</scope>
    <source>
        <strain evidence="1 2">KCTC 19750</strain>
    </source>
</reference>
<comment type="caution">
    <text evidence="1">The sequence shown here is derived from an EMBL/GenBank/DDBJ whole genome shotgun (WGS) entry which is preliminary data.</text>
</comment>
<dbReference type="Gene3D" id="3.40.630.30">
    <property type="match status" value="1"/>
</dbReference>
<protein>
    <recommendedName>
        <fullName evidence="3">GNAT family N-acetyltransferase</fullName>
    </recommendedName>
</protein>
<accession>A0A5C5BAD6</accession>
<proteinExistence type="predicted"/>
<evidence type="ECO:0000313" key="2">
    <source>
        <dbReference type="Proteomes" id="UP000313849"/>
    </source>
</evidence>
<keyword evidence="2" id="KW-1185">Reference proteome</keyword>
<name>A0A5C5BAD6_9MICO</name>
<organism evidence="1 2">
    <name type="scientific">Miniimonas arenae</name>
    <dbReference type="NCBI Taxonomy" id="676201"/>
    <lineage>
        <taxon>Bacteria</taxon>
        <taxon>Bacillati</taxon>
        <taxon>Actinomycetota</taxon>
        <taxon>Actinomycetes</taxon>
        <taxon>Micrococcales</taxon>
        <taxon>Beutenbergiaceae</taxon>
        <taxon>Miniimonas</taxon>
    </lineage>
</organism>
<dbReference type="RefSeq" id="WP_139987029.1">
    <property type="nucleotide sequence ID" value="NZ_VENP01000030.1"/>
</dbReference>
<dbReference type="EMBL" id="VENP01000030">
    <property type="protein sequence ID" value="TNU73895.1"/>
    <property type="molecule type" value="Genomic_DNA"/>
</dbReference>
<dbReference type="AlphaFoldDB" id="A0A5C5BAD6"/>
<gene>
    <name evidence="1" type="ORF">FH969_08950</name>
</gene>